<dbReference type="EMBL" id="VTXC01000031">
    <property type="protein sequence ID" value="NOH72083.1"/>
    <property type="molecule type" value="Genomic_DNA"/>
</dbReference>
<evidence type="ECO:0000313" key="1">
    <source>
        <dbReference type="EMBL" id="NOH72083.1"/>
    </source>
</evidence>
<protein>
    <submittedName>
        <fullName evidence="1">MSHA biogenesis protein MshK</fullName>
    </submittedName>
</protein>
<accession>A0A7Y4A030</accession>
<reference evidence="1 2" key="1">
    <citation type="submission" date="2019-09" db="EMBL/GenBank/DDBJ databases">
        <title>Draft genome sequencing and comparative genomics of hatchery-associated Vibrios.</title>
        <authorList>
            <person name="Kehlet-Delgado H."/>
            <person name="Mueller R.S."/>
        </authorList>
    </citation>
    <scope>NUCLEOTIDE SEQUENCE [LARGE SCALE GENOMIC DNA]</scope>
    <source>
        <strain evidence="1 2">99-46-Y</strain>
    </source>
</reference>
<gene>
    <name evidence="1" type="ORF">F0225_12145</name>
</gene>
<name>A0A7Y4A030_9VIBR</name>
<proteinExistence type="predicted"/>
<dbReference type="AlphaFoldDB" id="A0A7Y4A030"/>
<dbReference type="Proteomes" id="UP000565719">
    <property type="component" value="Unassembled WGS sequence"/>
</dbReference>
<evidence type="ECO:0000313" key="2">
    <source>
        <dbReference type="Proteomes" id="UP000565719"/>
    </source>
</evidence>
<comment type="caution">
    <text evidence="1">The sequence shown here is derived from an EMBL/GenBank/DDBJ whole genome shotgun (WGS) entry which is preliminary data.</text>
</comment>
<organism evidence="1 2">
    <name type="scientific">Vibrio pectenicida</name>
    <dbReference type="NCBI Taxonomy" id="62763"/>
    <lineage>
        <taxon>Bacteria</taxon>
        <taxon>Pseudomonadati</taxon>
        <taxon>Pseudomonadota</taxon>
        <taxon>Gammaproteobacteria</taxon>
        <taxon>Vibrionales</taxon>
        <taxon>Vibrionaceae</taxon>
        <taxon>Vibrio</taxon>
    </lineage>
</organism>
<sequence>MVVRVLCAVFLVYSSLGNTSQDPTAPLGWQKPETTEFSNKKVQQPLPKLQSIVCLSNDQCQAVLSGNVVLVGELVNGFKVSRIEPQMVTLSRGSKQWKLELFTLDIKQ</sequence>